<protein>
    <submittedName>
        <fullName evidence="1">Uncharacterized protein</fullName>
    </submittedName>
</protein>
<gene>
    <name evidence="1" type="ORF">ACHAWO_004179</name>
</gene>
<comment type="caution">
    <text evidence="1">The sequence shown here is derived from an EMBL/GenBank/DDBJ whole genome shotgun (WGS) entry which is preliminary data.</text>
</comment>
<reference evidence="1 2" key="1">
    <citation type="submission" date="2024-10" db="EMBL/GenBank/DDBJ databases">
        <title>Updated reference genomes for cyclostephanoid diatoms.</title>
        <authorList>
            <person name="Roberts W.R."/>
            <person name="Alverson A.J."/>
        </authorList>
    </citation>
    <scope>NUCLEOTIDE SEQUENCE [LARGE SCALE GENOMIC DNA]</scope>
    <source>
        <strain evidence="1 2">AJA010-31</strain>
    </source>
</reference>
<name>A0ABD3NVA4_9STRA</name>
<organism evidence="1 2">
    <name type="scientific">Cyclotella atomus</name>
    <dbReference type="NCBI Taxonomy" id="382360"/>
    <lineage>
        <taxon>Eukaryota</taxon>
        <taxon>Sar</taxon>
        <taxon>Stramenopiles</taxon>
        <taxon>Ochrophyta</taxon>
        <taxon>Bacillariophyta</taxon>
        <taxon>Coscinodiscophyceae</taxon>
        <taxon>Thalassiosirophycidae</taxon>
        <taxon>Stephanodiscales</taxon>
        <taxon>Stephanodiscaceae</taxon>
        <taxon>Cyclotella</taxon>
    </lineage>
</organism>
<evidence type="ECO:0000313" key="1">
    <source>
        <dbReference type="EMBL" id="KAL3779674.1"/>
    </source>
</evidence>
<proteinExistence type="predicted"/>
<dbReference type="AlphaFoldDB" id="A0ABD3NVA4"/>
<keyword evidence="2" id="KW-1185">Reference proteome</keyword>
<evidence type="ECO:0000313" key="2">
    <source>
        <dbReference type="Proteomes" id="UP001530400"/>
    </source>
</evidence>
<accession>A0ABD3NVA4</accession>
<sequence>MSNVLKNIFCSHWAISVSFVGGSFTDAVADFVSLEERLRVEETFIQSHESSIRLPIKLQTSAKKWLDLPNEN</sequence>
<dbReference type="Proteomes" id="UP001530400">
    <property type="component" value="Unassembled WGS sequence"/>
</dbReference>
<dbReference type="EMBL" id="JALLPJ020000923">
    <property type="protein sequence ID" value="KAL3779674.1"/>
    <property type="molecule type" value="Genomic_DNA"/>
</dbReference>